<accession>A0A9I9EDK4</accession>
<proteinExistence type="predicted"/>
<dbReference type="EnsemblPlants" id="MELO3C032262.2.1">
    <property type="protein sequence ID" value="MELO3C032262.2.1"/>
    <property type="gene ID" value="MELO3C032262.2"/>
</dbReference>
<feature type="region of interest" description="Disordered" evidence="1">
    <location>
        <begin position="39"/>
        <end position="62"/>
    </location>
</feature>
<sequence>MKECANIQRKTKLTKERGPLQEGTPTVQNQGQMVITKHLGNRSPLRNMKSKPKFLYNPYQGP</sequence>
<evidence type="ECO:0000256" key="1">
    <source>
        <dbReference type="SAM" id="MobiDB-lite"/>
    </source>
</evidence>
<reference evidence="2" key="1">
    <citation type="submission" date="2023-03" db="UniProtKB">
        <authorList>
            <consortium name="EnsemblPlants"/>
        </authorList>
    </citation>
    <scope>IDENTIFICATION</scope>
</reference>
<protein>
    <submittedName>
        <fullName evidence="2">Uncharacterized protein</fullName>
    </submittedName>
</protein>
<feature type="region of interest" description="Disordered" evidence="1">
    <location>
        <begin position="1"/>
        <end position="26"/>
    </location>
</feature>
<evidence type="ECO:0000313" key="2">
    <source>
        <dbReference type="EnsemblPlants" id="MELO3C032262.2.1"/>
    </source>
</evidence>
<organism evidence="2">
    <name type="scientific">Cucumis melo</name>
    <name type="common">Muskmelon</name>
    <dbReference type="NCBI Taxonomy" id="3656"/>
    <lineage>
        <taxon>Eukaryota</taxon>
        <taxon>Viridiplantae</taxon>
        <taxon>Streptophyta</taxon>
        <taxon>Embryophyta</taxon>
        <taxon>Tracheophyta</taxon>
        <taxon>Spermatophyta</taxon>
        <taxon>Magnoliopsida</taxon>
        <taxon>eudicotyledons</taxon>
        <taxon>Gunneridae</taxon>
        <taxon>Pentapetalae</taxon>
        <taxon>rosids</taxon>
        <taxon>fabids</taxon>
        <taxon>Cucurbitales</taxon>
        <taxon>Cucurbitaceae</taxon>
        <taxon>Benincaseae</taxon>
        <taxon>Cucumis</taxon>
    </lineage>
</organism>
<dbReference type="AlphaFoldDB" id="A0A9I9EDK4"/>
<name>A0A9I9EDK4_CUCME</name>
<dbReference type="Gramene" id="MELO3C032262.2.1">
    <property type="protein sequence ID" value="MELO3C032262.2.1"/>
    <property type="gene ID" value="MELO3C032262.2"/>
</dbReference>